<name>A0A328BDH0_9BACT</name>
<dbReference type="AlphaFoldDB" id="A0A328BDH0"/>
<organism evidence="2 3">
    <name type="scientific">Hymenobacter edaphi</name>
    <dbReference type="NCBI Taxonomy" id="2211146"/>
    <lineage>
        <taxon>Bacteria</taxon>
        <taxon>Pseudomonadati</taxon>
        <taxon>Bacteroidota</taxon>
        <taxon>Cytophagia</taxon>
        <taxon>Cytophagales</taxon>
        <taxon>Hymenobacteraceae</taxon>
        <taxon>Hymenobacter</taxon>
    </lineage>
</organism>
<reference evidence="3" key="1">
    <citation type="submission" date="2018-05" db="EMBL/GenBank/DDBJ databases">
        <authorList>
            <person name="Nie L."/>
        </authorList>
    </citation>
    <scope>NUCLEOTIDE SEQUENCE [LARGE SCALE GENOMIC DNA]</scope>
    <source>
        <strain evidence="3">NL</strain>
    </source>
</reference>
<keyword evidence="1" id="KW-0812">Transmembrane</keyword>
<dbReference type="Proteomes" id="UP000248553">
    <property type="component" value="Unassembled WGS sequence"/>
</dbReference>
<accession>A0A328BDH0</accession>
<dbReference type="OrthoDB" id="9917325at2"/>
<evidence type="ECO:0000256" key="1">
    <source>
        <dbReference type="SAM" id="Phobius"/>
    </source>
</evidence>
<gene>
    <name evidence="2" type="ORF">DLM85_21450</name>
</gene>
<comment type="caution">
    <text evidence="2">The sequence shown here is derived from an EMBL/GenBank/DDBJ whole genome shotgun (WGS) entry which is preliminary data.</text>
</comment>
<keyword evidence="3" id="KW-1185">Reference proteome</keyword>
<dbReference type="EMBL" id="QHKM01000010">
    <property type="protein sequence ID" value="RAK63158.1"/>
    <property type="molecule type" value="Genomic_DNA"/>
</dbReference>
<feature type="transmembrane region" description="Helical" evidence="1">
    <location>
        <begin position="56"/>
        <end position="74"/>
    </location>
</feature>
<evidence type="ECO:0000313" key="2">
    <source>
        <dbReference type="EMBL" id="RAK63158.1"/>
    </source>
</evidence>
<proteinExistence type="predicted"/>
<sequence length="79" mass="8351">MHAPFQLSVKPLILNSAAGRLLLGLKHSLAPQPSHEPACSQRYAALHRQAQWATRLFWLASGLLVGGVGALAAAETLLG</sequence>
<protein>
    <submittedName>
        <fullName evidence="2">Uncharacterized protein</fullName>
    </submittedName>
</protein>
<dbReference type="RefSeq" id="WP_111480235.1">
    <property type="nucleotide sequence ID" value="NZ_QHKM01000010.1"/>
</dbReference>
<keyword evidence="1" id="KW-0472">Membrane</keyword>
<keyword evidence="1" id="KW-1133">Transmembrane helix</keyword>
<evidence type="ECO:0000313" key="3">
    <source>
        <dbReference type="Proteomes" id="UP000248553"/>
    </source>
</evidence>